<keyword evidence="1" id="KW-0472">Membrane</keyword>
<dbReference type="Pfam" id="PF06779">
    <property type="entry name" value="MFS_4"/>
    <property type="match status" value="1"/>
</dbReference>
<feature type="transmembrane region" description="Helical" evidence="1">
    <location>
        <begin position="315"/>
        <end position="333"/>
    </location>
</feature>
<dbReference type="Gene3D" id="1.20.1250.20">
    <property type="entry name" value="MFS general substrate transporter like domains"/>
    <property type="match status" value="1"/>
</dbReference>
<dbReference type="OrthoDB" id="9797953at2"/>
<feature type="transmembrane region" description="Helical" evidence="1">
    <location>
        <begin position="259"/>
        <end position="275"/>
    </location>
</feature>
<proteinExistence type="predicted"/>
<feature type="transmembrane region" description="Helical" evidence="1">
    <location>
        <begin position="345"/>
        <end position="369"/>
    </location>
</feature>
<evidence type="ECO:0000313" key="2">
    <source>
        <dbReference type="EMBL" id="OWQ86827.1"/>
    </source>
</evidence>
<sequence>MEEPRINVTPSSSASQKRLLHPWQVSAGGIAGLILSIGLARFAYTPLLPLMQQQAGLGDAMGGTLAAVNYAGYMSGALLAAWIDDPRWRARLYFWGMLLGLVATALMPLAPNLALWALSRYLGGLSGAAGMLLGSGLVLGFLMRSGKRPELGVHFMGLGLGIVVSAVGAMAMDRMGLDWACHWWGFVAVGVPLLAITWWWRPPAPPPATTALGAGAPSATWMRWMLACYFCAGWGFVISATFTVAIVERQPLLKGQGPWAWLLVGLAATPAVFLWDRVARRIGDLNALLAAFALQIASVVLPALSGSLAAALTGALLYGATFIGLVSLTLALVGRRSPGNPGKAMARLTLSYGVAQISAPALAGAMAQASGNYQAALWITALVLTVGMGILLRLRGLERRGEA</sequence>
<feature type="transmembrane region" description="Helical" evidence="1">
    <location>
        <begin position="64"/>
        <end position="83"/>
    </location>
</feature>
<keyword evidence="1" id="KW-1133">Transmembrane helix</keyword>
<dbReference type="SUPFAM" id="SSF103473">
    <property type="entry name" value="MFS general substrate transporter"/>
    <property type="match status" value="1"/>
</dbReference>
<keyword evidence="3" id="KW-1185">Reference proteome</keyword>
<gene>
    <name evidence="2" type="ORF">CDN99_19105</name>
</gene>
<feature type="transmembrane region" description="Helical" evidence="1">
    <location>
        <begin position="151"/>
        <end position="171"/>
    </location>
</feature>
<dbReference type="AlphaFoldDB" id="A0A246J2K1"/>
<feature type="transmembrane region" description="Helical" evidence="1">
    <location>
        <begin position="287"/>
        <end position="309"/>
    </location>
</feature>
<dbReference type="PANTHER" id="PTHR23537:SF1">
    <property type="entry name" value="SUGAR TRANSPORTER"/>
    <property type="match status" value="1"/>
</dbReference>
<keyword evidence="1" id="KW-0812">Transmembrane</keyword>
<feature type="transmembrane region" description="Helical" evidence="1">
    <location>
        <begin position="221"/>
        <end position="247"/>
    </location>
</feature>
<feature type="transmembrane region" description="Helical" evidence="1">
    <location>
        <begin position="183"/>
        <end position="200"/>
    </location>
</feature>
<comment type="caution">
    <text evidence="2">The sequence shown here is derived from an EMBL/GenBank/DDBJ whole genome shotgun (WGS) entry which is preliminary data.</text>
</comment>
<protein>
    <submittedName>
        <fullName evidence="2">MFS transporter</fullName>
    </submittedName>
</protein>
<accession>A0A246J2K1</accession>
<evidence type="ECO:0000313" key="3">
    <source>
        <dbReference type="Proteomes" id="UP000197468"/>
    </source>
</evidence>
<feature type="transmembrane region" description="Helical" evidence="1">
    <location>
        <begin position="92"/>
        <end position="110"/>
    </location>
</feature>
<dbReference type="GO" id="GO:0005886">
    <property type="term" value="C:plasma membrane"/>
    <property type="evidence" value="ECO:0007669"/>
    <property type="project" value="TreeGrafter"/>
</dbReference>
<dbReference type="RefSeq" id="WP_088386495.1">
    <property type="nucleotide sequence ID" value="NZ_NIOF01000010.1"/>
</dbReference>
<feature type="transmembrane region" description="Helical" evidence="1">
    <location>
        <begin position="25"/>
        <end position="44"/>
    </location>
</feature>
<dbReference type="PANTHER" id="PTHR23537">
    <property type="match status" value="1"/>
</dbReference>
<feature type="transmembrane region" description="Helical" evidence="1">
    <location>
        <begin position="122"/>
        <end position="142"/>
    </location>
</feature>
<feature type="transmembrane region" description="Helical" evidence="1">
    <location>
        <begin position="375"/>
        <end position="394"/>
    </location>
</feature>
<organism evidence="2 3">
    <name type="scientific">Roseateles aquatilis</name>
    <dbReference type="NCBI Taxonomy" id="431061"/>
    <lineage>
        <taxon>Bacteria</taxon>
        <taxon>Pseudomonadati</taxon>
        <taxon>Pseudomonadota</taxon>
        <taxon>Betaproteobacteria</taxon>
        <taxon>Burkholderiales</taxon>
        <taxon>Sphaerotilaceae</taxon>
        <taxon>Roseateles</taxon>
    </lineage>
</organism>
<reference evidence="2 3" key="1">
    <citation type="journal article" date="2008" name="Int. J. Syst. Evol. Microbiol.">
        <title>Description of Roseateles aquatilis sp. nov. and Roseateles terrae sp. nov., in the class Betaproteobacteria, and emended description of the genus Roseateles.</title>
        <authorList>
            <person name="Gomila M."/>
            <person name="Bowien B."/>
            <person name="Falsen E."/>
            <person name="Moore E.R."/>
            <person name="Lalucat J."/>
        </authorList>
    </citation>
    <scope>NUCLEOTIDE SEQUENCE [LARGE SCALE GENOMIC DNA]</scope>
    <source>
        <strain evidence="2 3">CCUG 48205</strain>
    </source>
</reference>
<dbReference type="Proteomes" id="UP000197468">
    <property type="component" value="Unassembled WGS sequence"/>
</dbReference>
<dbReference type="EMBL" id="NIOF01000010">
    <property type="protein sequence ID" value="OWQ86827.1"/>
    <property type="molecule type" value="Genomic_DNA"/>
</dbReference>
<dbReference type="InterPro" id="IPR010645">
    <property type="entry name" value="MFS_4"/>
</dbReference>
<evidence type="ECO:0000256" key="1">
    <source>
        <dbReference type="SAM" id="Phobius"/>
    </source>
</evidence>
<dbReference type="InterPro" id="IPR036259">
    <property type="entry name" value="MFS_trans_sf"/>
</dbReference>
<name>A0A246J2K1_9BURK</name>